<dbReference type="Proteomes" id="UP000007039">
    <property type="component" value="Chromosome"/>
</dbReference>
<dbReference type="EMBL" id="CP002347">
    <property type="protein sequence ID" value="ADR19939.1"/>
    <property type="molecule type" value="Genomic_DNA"/>
</dbReference>
<dbReference type="RefSeq" id="WP_013452145.1">
    <property type="nucleotide sequence ID" value="NC_014758.1"/>
</dbReference>
<proteinExistence type="predicted"/>
<reference evidence="1 2" key="2">
    <citation type="journal article" date="2011" name="Stand. Genomic Sci.">
        <title>Complete genome sequence of Calditerrivibrio nitroreducens type strain (Yu37-1).</title>
        <authorList>
            <person name="Pitluck S."/>
            <person name="Sikorski J."/>
            <person name="Zeytun A."/>
            <person name="Lapidus A."/>
            <person name="Nolan M."/>
            <person name="Lucas S."/>
            <person name="Hammon N."/>
            <person name="Deshpande S."/>
            <person name="Cheng J.F."/>
            <person name="Tapia R."/>
            <person name="Han C."/>
            <person name="Goodwin L."/>
            <person name="Liolios K."/>
            <person name="Pagani I."/>
            <person name="Ivanova N."/>
            <person name="Mavromatis K."/>
            <person name="Pati A."/>
            <person name="Chen A."/>
            <person name="Palaniappan K."/>
            <person name="Hauser L."/>
            <person name="Chang Y.J."/>
            <person name="Jeffries C.D."/>
            <person name="Detter J.C."/>
            <person name="Brambilla E."/>
            <person name="Djao O.D."/>
            <person name="Rohde M."/>
            <person name="Spring S."/>
            <person name="Goker M."/>
            <person name="Woyke T."/>
            <person name="Bristow J."/>
            <person name="Eisen J.A."/>
            <person name="Markowitz V."/>
            <person name="Hugenholtz P."/>
            <person name="Kyrpides N.C."/>
            <person name="Klenk H.P."/>
            <person name="Land M."/>
        </authorList>
    </citation>
    <scope>NUCLEOTIDE SEQUENCE [LARGE SCALE GENOMIC DNA]</scope>
    <source>
        <strain evidence="2">DSM 19672 / NBRC 101217 / Yu37-1</strain>
    </source>
</reference>
<dbReference type="STRING" id="768670.Calni_2045"/>
<dbReference type="AlphaFoldDB" id="E4THS8"/>
<accession>E4THS8</accession>
<organism evidence="1 2">
    <name type="scientific">Calditerrivibrio nitroreducens (strain DSM 19672 / NBRC 101217 / Yu37-1)</name>
    <dbReference type="NCBI Taxonomy" id="768670"/>
    <lineage>
        <taxon>Bacteria</taxon>
        <taxon>Pseudomonadati</taxon>
        <taxon>Deferribacterota</taxon>
        <taxon>Deferribacteres</taxon>
        <taxon>Deferribacterales</taxon>
        <taxon>Calditerrivibrionaceae</taxon>
    </lineage>
</organism>
<gene>
    <name evidence="1" type="ordered locus">Calni_2045</name>
</gene>
<dbReference type="HOGENOM" id="CLU_1515173_0_0_0"/>
<protein>
    <submittedName>
        <fullName evidence="1">Uncharacterized protein</fullName>
    </submittedName>
</protein>
<evidence type="ECO:0000313" key="2">
    <source>
        <dbReference type="Proteomes" id="UP000007039"/>
    </source>
</evidence>
<dbReference type="KEGG" id="cni:Calni_2045"/>
<evidence type="ECO:0000313" key="1">
    <source>
        <dbReference type="EMBL" id="ADR19939.1"/>
    </source>
</evidence>
<keyword evidence="2" id="KW-1185">Reference proteome</keyword>
<name>E4THS8_CALNY</name>
<reference key="1">
    <citation type="submission" date="2010-11" db="EMBL/GenBank/DDBJ databases">
        <title>The complete genome of chromosome of Calditerrivibrio nitroreducens DSM 19672.</title>
        <authorList>
            <consortium name="US DOE Joint Genome Institute (JGI-PGF)"/>
            <person name="Lucas S."/>
            <person name="Copeland A."/>
            <person name="Lapidus A."/>
            <person name="Bruce D."/>
            <person name="Goodwin L."/>
            <person name="Pitluck S."/>
            <person name="Kyrpides N."/>
            <person name="Mavromatis K."/>
            <person name="Ivanova N."/>
            <person name="Mikhailova N."/>
            <person name="Zeytun A."/>
            <person name="Brettin T."/>
            <person name="Detter J.C."/>
            <person name="Tapia R."/>
            <person name="Han C."/>
            <person name="Land M."/>
            <person name="Hauser L."/>
            <person name="Markowitz V."/>
            <person name="Cheng J.-F."/>
            <person name="Hugenholtz P."/>
            <person name="Woyke T."/>
            <person name="Wu D."/>
            <person name="Spring S."/>
            <person name="Schroeder M."/>
            <person name="Brambilla E."/>
            <person name="Klenk H.-P."/>
            <person name="Eisen J.A."/>
        </authorList>
    </citation>
    <scope>NUCLEOTIDE SEQUENCE [LARGE SCALE GENOMIC DNA]</scope>
    <source>
        <strain>DSM 19672</strain>
    </source>
</reference>
<sequence>MSLEDIQKIDSFIRNLLKQEGGFEKAKNILVNLQKSILCFSKEDEKDFDFKKAEEIASILLNNVLEEQKSNEFRLAESIESYAFTEKIDSYLNNIRENFLSDDFVIHKLELDTSSSKVAAYFKNRADGETKAIRVSKEGILFLDDAIVGVIDGEFYQEVYDFLTQEDTIDNIEDNNN</sequence>